<feature type="domain" description="DOMON" evidence="13">
    <location>
        <begin position="1"/>
        <end position="29"/>
    </location>
</feature>
<dbReference type="Gene3D" id="2.60.120.310">
    <property type="entry name" value="Copper type II, ascorbate-dependent monooxygenase, N-terminal domain"/>
    <property type="match status" value="1"/>
</dbReference>
<evidence type="ECO:0000256" key="10">
    <source>
        <dbReference type="ARBA" id="ARBA00023136"/>
    </source>
</evidence>
<evidence type="ECO:0000256" key="7">
    <source>
        <dbReference type="ARBA" id="ARBA00023002"/>
    </source>
</evidence>
<evidence type="ECO:0000313" key="15">
    <source>
        <dbReference type="RefSeq" id="XP_052133183.1"/>
    </source>
</evidence>
<dbReference type="PRINTS" id="PR00767">
    <property type="entry name" value="DBMONOXGNASE"/>
</dbReference>
<dbReference type="InterPro" id="IPR036939">
    <property type="entry name" value="Cu2_ascorb_mOase_N_sf"/>
</dbReference>
<evidence type="ECO:0000313" key="14">
    <source>
        <dbReference type="Proteomes" id="UP000504606"/>
    </source>
</evidence>
<evidence type="ECO:0000259" key="13">
    <source>
        <dbReference type="PROSITE" id="PS50836"/>
    </source>
</evidence>
<accession>A0A9C6XW30</accession>
<evidence type="ECO:0000256" key="4">
    <source>
        <dbReference type="ARBA" id="ARBA00022692"/>
    </source>
</evidence>
<dbReference type="Pfam" id="PF01082">
    <property type="entry name" value="Cu2_monooxygen"/>
    <property type="match status" value="1"/>
</dbReference>
<dbReference type="SUPFAM" id="SSF49742">
    <property type="entry name" value="PHM/PNGase F"/>
    <property type="match status" value="2"/>
</dbReference>
<evidence type="ECO:0000256" key="8">
    <source>
        <dbReference type="ARBA" id="ARBA00023008"/>
    </source>
</evidence>
<protein>
    <submittedName>
        <fullName evidence="15">Tyramine beta-hydroxylase</fullName>
    </submittedName>
</protein>
<dbReference type="Proteomes" id="UP000504606">
    <property type="component" value="Unplaced"/>
</dbReference>
<evidence type="ECO:0000256" key="3">
    <source>
        <dbReference type="ARBA" id="ARBA00010676"/>
    </source>
</evidence>
<dbReference type="InterPro" id="IPR024548">
    <property type="entry name" value="Cu2_monoox_C"/>
</dbReference>
<keyword evidence="6" id="KW-1133">Transmembrane helix</keyword>
<dbReference type="GO" id="GO:0005507">
    <property type="term" value="F:copper ion binding"/>
    <property type="evidence" value="ECO:0007669"/>
    <property type="project" value="InterPro"/>
</dbReference>
<dbReference type="PROSITE" id="PS50836">
    <property type="entry name" value="DOMON"/>
    <property type="match status" value="1"/>
</dbReference>
<dbReference type="InterPro" id="IPR000323">
    <property type="entry name" value="Cu2_ascorb_mOase_N"/>
</dbReference>
<keyword evidence="8" id="KW-0186">Copper</keyword>
<reference evidence="15" key="1">
    <citation type="journal article" date="2018" name="Proc. Natl. Acad. Sci. U.S.A.">
        <title>Phylogenomics and the evolution of hemipteroid insects.</title>
        <authorList>
            <person name="Johnson K.P."/>
            <person name="Dietrich C.H."/>
            <person name="Friedrich F."/>
            <person name="Beutel R.G."/>
            <person name="Wipfler B."/>
            <person name="Peters R.S."/>
            <person name="Allen J.M."/>
            <person name="Petersen M."/>
            <person name="Donath A."/>
            <person name="Walden K.K."/>
            <person name="Kozlov A.M."/>
            <person name="Podsiadlowski L."/>
            <person name="Mayer C."/>
            <person name="Meusemann K."/>
            <person name="Vasilikopoulos A."/>
            <person name="Waterhouse R.M."/>
            <person name="Cameron S.L."/>
            <person name="Weirauch C."/>
            <person name="Swanson D.R."/>
            <person name="Percy D.M."/>
            <person name="Hardy N.B."/>
            <person name="Terry I."/>
            <person name="Liu S."/>
            <person name="Zhou X."/>
            <person name="Misof B."/>
            <person name="Robertson H.M."/>
            <person name="Yoshizawa K."/>
        </authorList>
    </citation>
    <scope>NUCLEOTIDE SEQUENCE</scope>
    <source>
        <tissue evidence="15">Whole organism</tissue>
    </source>
</reference>
<keyword evidence="5" id="KW-0479">Metal-binding</keyword>
<dbReference type="GO" id="GO:0005615">
    <property type="term" value="C:extracellular space"/>
    <property type="evidence" value="ECO:0007669"/>
    <property type="project" value="TreeGrafter"/>
</dbReference>
<dbReference type="KEGG" id="foc:113209640"/>
<dbReference type="InterPro" id="IPR005018">
    <property type="entry name" value="DOMON_domain"/>
</dbReference>
<sequence length="387" mass="42977">FAFRRLFDTCDPHDYVIEEGTTHVVWATGDGPLFKVDGVSVLGEGTRRGMQRAQLLKNVHVDDHVPADAWALDVRAARVQVPAVDTTYWCHVTKVPRQLTRKHHVVKYEAMVQRGNEGLVHHMEVFHCEAAVAEYMPLYRGPCFATDRPDSTRVCKRVLAAWAMGAKPFIYPKEAGLPIGGADFNPYIMLEVHYNNPENKSGWVDSSGIRLTVSPTLRPNDGGVMELGLEYTDKMAIPPGQPRFQLTGFCIAECTESGVPAGGVLVFGSQLHTHLTGVRVVTRHVRAGRELPELNRDDHYSTHFQEIRRLKRPVQILPVGLPMTAPPHPHLPGLCNDPRERHARIAPAARWVGQPATQPCGTGGLYVDVWVHPPLFGRRAGVYSNPA</sequence>
<comment type="subcellular location">
    <subcellularLocation>
        <location evidence="2">Membrane</location>
        <topology evidence="2">Single-pass membrane protein</topology>
    </subcellularLocation>
</comment>
<dbReference type="InterPro" id="IPR008977">
    <property type="entry name" value="PHM/PNGase_F_dom_sf"/>
</dbReference>
<evidence type="ECO:0000256" key="11">
    <source>
        <dbReference type="ARBA" id="ARBA00023157"/>
    </source>
</evidence>
<dbReference type="InterPro" id="IPR020611">
    <property type="entry name" value="Cu2_ascorb_mOase_CS-1"/>
</dbReference>
<comment type="cofactor">
    <cofactor evidence="1">
        <name>Cu(2+)</name>
        <dbReference type="ChEBI" id="CHEBI:29036"/>
    </cofactor>
</comment>
<feature type="non-terminal residue" evidence="15">
    <location>
        <position position="1"/>
    </location>
</feature>
<evidence type="ECO:0000256" key="1">
    <source>
        <dbReference type="ARBA" id="ARBA00001973"/>
    </source>
</evidence>
<dbReference type="Gene3D" id="2.60.120.230">
    <property type="match status" value="1"/>
</dbReference>
<dbReference type="GO" id="GO:0042420">
    <property type="term" value="P:dopamine catabolic process"/>
    <property type="evidence" value="ECO:0007669"/>
    <property type="project" value="TreeGrafter"/>
</dbReference>
<keyword evidence="9" id="KW-0503">Monooxygenase</keyword>
<comment type="similarity">
    <text evidence="3">Belongs to the copper type II ascorbate-dependent monooxygenase family.</text>
</comment>
<dbReference type="GO" id="GO:0004500">
    <property type="term" value="F:dopamine beta-monooxygenase activity"/>
    <property type="evidence" value="ECO:0007669"/>
    <property type="project" value="InterPro"/>
</dbReference>
<gene>
    <name evidence="15" type="primary">LOC113209640</name>
</gene>
<keyword evidence="11" id="KW-1015">Disulfide bond</keyword>
<dbReference type="GeneID" id="113209640"/>
<evidence type="ECO:0000256" key="9">
    <source>
        <dbReference type="ARBA" id="ARBA00023033"/>
    </source>
</evidence>
<dbReference type="PANTHER" id="PTHR10157">
    <property type="entry name" value="DOPAMINE BETA HYDROXYLASE RELATED"/>
    <property type="match status" value="1"/>
</dbReference>
<organism evidence="14 15">
    <name type="scientific">Frankliniella occidentalis</name>
    <name type="common">Western flower thrips</name>
    <name type="synonym">Euthrips occidentalis</name>
    <dbReference type="NCBI Taxonomy" id="133901"/>
    <lineage>
        <taxon>Eukaryota</taxon>
        <taxon>Metazoa</taxon>
        <taxon>Ecdysozoa</taxon>
        <taxon>Arthropoda</taxon>
        <taxon>Hexapoda</taxon>
        <taxon>Insecta</taxon>
        <taxon>Pterygota</taxon>
        <taxon>Neoptera</taxon>
        <taxon>Paraneoptera</taxon>
        <taxon>Thysanoptera</taxon>
        <taxon>Terebrantia</taxon>
        <taxon>Thripoidea</taxon>
        <taxon>Thripidae</taxon>
        <taxon>Frankliniella</taxon>
    </lineage>
</organism>
<dbReference type="InterPro" id="IPR000945">
    <property type="entry name" value="DBH-like"/>
</dbReference>
<dbReference type="OrthoDB" id="129121at2759"/>
<dbReference type="PANTHER" id="PTHR10157:SF29">
    <property type="entry name" value="DOPAMINE BETA-HYDROXYLASE"/>
    <property type="match status" value="1"/>
</dbReference>
<dbReference type="RefSeq" id="XP_052133183.1">
    <property type="nucleotide sequence ID" value="XM_052277223.1"/>
</dbReference>
<keyword evidence="10" id="KW-0472">Membrane</keyword>
<dbReference type="AlphaFoldDB" id="A0A9C6XW30"/>
<keyword evidence="14" id="KW-1185">Reference proteome</keyword>
<dbReference type="FunFam" id="2.60.120.310:FF:000004">
    <property type="entry name" value="DBH-like monooxygenase protein 1"/>
    <property type="match status" value="1"/>
</dbReference>
<evidence type="ECO:0000256" key="5">
    <source>
        <dbReference type="ARBA" id="ARBA00022723"/>
    </source>
</evidence>
<dbReference type="GO" id="GO:0006589">
    <property type="term" value="P:octopamine biosynthetic process"/>
    <property type="evidence" value="ECO:0007669"/>
    <property type="project" value="TreeGrafter"/>
</dbReference>
<keyword evidence="12" id="KW-0325">Glycoprotein</keyword>
<name>A0A9C6XW30_FRAOC</name>
<dbReference type="PROSITE" id="PS00084">
    <property type="entry name" value="CU2_MONOOXYGENASE_1"/>
    <property type="match status" value="1"/>
</dbReference>
<dbReference type="InterPro" id="IPR014784">
    <property type="entry name" value="Cu2_ascorb_mOase-like_C"/>
</dbReference>
<reference evidence="15" key="2">
    <citation type="submission" date="2025-08" db="UniProtKB">
        <authorList>
            <consortium name="RefSeq"/>
        </authorList>
    </citation>
    <scope>IDENTIFICATION</scope>
    <source>
        <tissue evidence="15">Whole organism</tissue>
    </source>
</reference>
<dbReference type="GO" id="GO:0030667">
    <property type="term" value="C:secretory granule membrane"/>
    <property type="evidence" value="ECO:0007669"/>
    <property type="project" value="TreeGrafter"/>
</dbReference>
<keyword evidence="4" id="KW-0812">Transmembrane</keyword>
<dbReference type="Pfam" id="PF03712">
    <property type="entry name" value="Cu2_monoox_C"/>
    <property type="match status" value="1"/>
</dbReference>
<keyword evidence="7" id="KW-0560">Oxidoreductase</keyword>
<evidence type="ECO:0000256" key="2">
    <source>
        <dbReference type="ARBA" id="ARBA00004167"/>
    </source>
</evidence>
<proteinExistence type="inferred from homology"/>
<dbReference type="GO" id="GO:0042421">
    <property type="term" value="P:norepinephrine biosynthetic process"/>
    <property type="evidence" value="ECO:0007669"/>
    <property type="project" value="TreeGrafter"/>
</dbReference>
<evidence type="ECO:0000256" key="12">
    <source>
        <dbReference type="ARBA" id="ARBA00023180"/>
    </source>
</evidence>
<dbReference type="InterPro" id="IPR028460">
    <property type="entry name" value="Tbh/DBH"/>
</dbReference>
<evidence type="ECO:0000256" key="6">
    <source>
        <dbReference type="ARBA" id="ARBA00022989"/>
    </source>
</evidence>